<evidence type="ECO:0000313" key="2">
    <source>
        <dbReference type="EMBL" id="TWB31812.1"/>
    </source>
</evidence>
<evidence type="ECO:0000256" key="1">
    <source>
        <dbReference type="SAM" id="SignalP"/>
    </source>
</evidence>
<accession>A0A560GD23</accession>
<proteinExistence type="predicted"/>
<keyword evidence="3" id="KW-1185">Reference proteome</keyword>
<dbReference type="AlphaFoldDB" id="A0A560GD23"/>
<reference evidence="2 3" key="1">
    <citation type="submission" date="2019-06" db="EMBL/GenBank/DDBJ databases">
        <title>Genomic Encyclopedia of Type Strains, Phase IV (KMG-V): Genome sequencing to study the core and pangenomes of soil and plant-associated prokaryotes.</title>
        <authorList>
            <person name="Whitman W."/>
        </authorList>
    </citation>
    <scope>NUCLEOTIDE SEQUENCE [LARGE SCALE GENOMIC DNA]</scope>
    <source>
        <strain evidence="2 3">BR 11865</strain>
    </source>
</reference>
<dbReference type="EMBL" id="VITO01000001">
    <property type="protein sequence ID" value="TWB31812.1"/>
    <property type="molecule type" value="Genomic_DNA"/>
</dbReference>
<name>A0A560GD23_9PROT</name>
<dbReference type="Proteomes" id="UP000316545">
    <property type="component" value="Unassembled WGS sequence"/>
</dbReference>
<evidence type="ECO:0000313" key="3">
    <source>
        <dbReference type="Proteomes" id="UP000316545"/>
    </source>
</evidence>
<feature type="signal peptide" evidence="1">
    <location>
        <begin position="1"/>
        <end position="20"/>
    </location>
</feature>
<sequence>MSTKINRRSQAFIFSALMLAGTMTLPGCTSNKNQGNAALIERVETRYPLFSPHKEKGVQTFVAAVRSLKRPHQADQGCEEFISDFLANTRIAVQSPAASATSAKDIATLTQLNQCPPTLFQDPPPLPFKVPMEQPSEPVFERYDVYSEQLVNATRYLLMYRKMGWTTTGGNGGNLHSISTYTREIDPATCHGTTVISDTSAPKGVDVNDDQGMYLLTWKQMPVAVTLLHRTQPVGPGIPSDLWSLSAQSQFPAVLPLTCIVSWKP</sequence>
<comment type="caution">
    <text evidence="2">The sequence shown here is derived from an EMBL/GenBank/DDBJ whole genome shotgun (WGS) entry which is preliminary data.</text>
</comment>
<keyword evidence="1" id="KW-0732">Signal</keyword>
<gene>
    <name evidence="2" type="ORF">FBZ88_101182</name>
</gene>
<feature type="chain" id="PRO_5022102939" evidence="1">
    <location>
        <begin position="21"/>
        <end position="265"/>
    </location>
</feature>
<protein>
    <submittedName>
        <fullName evidence="2">Uncharacterized protein</fullName>
    </submittedName>
</protein>
<organism evidence="2 3">
    <name type="scientific">Nitrospirillum amazonense</name>
    <dbReference type="NCBI Taxonomy" id="28077"/>
    <lineage>
        <taxon>Bacteria</taxon>
        <taxon>Pseudomonadati</taxon>
        <taxon>Pseudomonadota</taxon>
        <taxon>Alphaproteobacteria</taxon>
        <taxon>Rhodospirillales</taxon>
        <taxon>Azospirillaceae</taxon>
        <taxon>Nitrospirillum</taxon>
    </lineage>
</organism>